<dbReference type="Proteomes" id="UP001165205">
    <property type="component" value="Unassembled WGS sequence"/>
</dbReference>
<dbReference type="Proteomes" id="UP000190312">
    <property type="component" value="Unassembled WGS sequence"/>
</dbReference>
<proteinExistence type="inferred from homology"/>
<dbReference type="SUPFAM" id="SSF51735">
    <property type="entry name" value="NAD(P)-binding Rossmann-fold domains"/>
    <property type="match status" value="1"/>
</dbReference>
<dbReference type="PRINTS" id="PR00081">
    <property type="entry name" value="GDHRDH"/>
</dbReference>
<gene>
    <name evidence="4" type="ORF">Aory04_000687200</name>
    <name evidence="5" type="ORF">OAory_01109470</name>
</gene>
<dbReference type="AlphaFoldDB" id="A0A1S9D6C1"/>
<evidence type="ECO:0000256" key="3">
    <source>
        <dbReference type="ARBA" id="ARBA00023002"/>
    </source>
</evidence>
<evidence type="ECO:0000313" key="4">
    <source>
        <dbReference type="EMBL" id="GMG30877.1"/>
    </source>
</evidence>
<dbReference type="PANTHER" id="PTHR43490:SF99">
    <property type="entry name" value="SHORT-CHAIN DEHYDROGENASE_REDUCTASE"/>
    <property type="match status" value="1"/>
</dbReference>
<organism evidence="5 6">
    <name type="scientific">Aspergillus oryzae</name>
    <name type="common">Yellow koji mold</name>
    <dbReference type="NCBI Taxonomy" id="5062"/>
    <lineage>
        <taxon>Eukaryota</taxon>
        <taxon>Fungi</taxon>
        <taxon>Dikarya</taxon>
        <taxon>Ascomycota</taxon>
        <taxon>Pezizomycotina</taxon>
        <taxon>Eurotiomycetes</taxon>
        <taxon>Eurotiomycetidae</taxon>
        <taxon>Eurotiales</taxon>
        <taxon>Aspergillaceae</taxon>
        <taxon>Aspergillus</taxon>
        <taxon>Aspergillus subgen. Circumdati</taxon>
    </lineage>
</organism>
<dbReference type="InterPro" id="IPR002347">
    <property type="entry name" value="SDR_fam"/>
</dbReference>
<reference evidence="5 6" key="1">
    <citation type="submission" date="2016-10" db="EMBL/GenBank/DDBJ databases">
        <title>Genome sequencing of Aspergillus oryzae BCC7051.</title>
        <authorList>
            <person name="Thammarongtham C."/>
            <person name="Vorapreeda T."/>
            <person name="Nookaew I."/>
            <person name="Srisuk T."/>
            <person name="Land M."/>
            <person name="Jeennor S."/>
            <person name="Laoteng K."/>
        </authorList>
    </citation>
    <scope>NUCLEOTIDE SEQUENCE [LARGE SCALE GENOMIC DNA]</scope>
    <source>
        <strain evidence="5 6">BCC7051</strain>
    </source>
</reference>
<dbReference type="VEuPathDB" id="FungiDB:AO090001000618"/>
<dbReference type="Pfam" id="PF00106">
    <property type="entry name" value="adh_short"/>
    <property type="match status" value="1"/>
</dbReference>
<keyword evidence="2" id="KW-0521">NADP</keyword>
<comment type="caution">
    <text evidence="5">The sequence shown here is derived from an EMBL/GenBank/DDBJ whole genome shotgun (WGS) entry which is preliminary data.</text>
</comment>
<dbReference type="eggNOG" id="KOG1205">
    <property type="taxonomic scope" value="Eukaryota"/>
</dbReference>
<sequence length="270" mass="28788">MAPQSIVLISGTSLPFFSKIGIVYMNKTYHHQIPGANRGLGYETAKNLLLSGNYHIIIGSRDCSKGDAAADSLRTLPGIHGTVSTIQLDVTDDQSVDDAKARIESDFGHLDVLVNNAGIYLLNQEAVRDALRLTLETNVTGAASLTEALLPLLLKSTNPRLVFVSSSNGSMTYNLDPNSPHGGTHATEHRVAKAALNMLLVQYHMKLKSVKVLGADPGFCATDVIGDADALRRMGATEPEVGAQIIASVVEGEKDDQPGRVHGPQGIVPW</sequence>
<dbReference type="Gene3D" id="3.40.50.720">
    <property type="entry name" value="NAD(P)-binding Rossmann-like Domain"/>
    <property type="match status" value="1"/>
</dbReference>
<keyword evidence="3" id="KW-0560">Oxidoreductase</keyword>
<reference evidence="4" key="2">
    <citation type="submission" date="2023-04" db="EMBL/GenBank/DDBJ databases">
        <title>Aspergillus oryzae NBRC 4228.</title>
        <authorList>
            <person name="Ichikawa N."/>
            <person name="Sato H."/>
            <person name="Tonouchi N."/>
        </authorList>
    </citation>
    <scope>NUCLEOTIDE SEQUENCE</scope>
    <source>
        <strain evidence="4">NBRC 4228</strain>
    </source>
</reference>
<accession>A0A1S9D6C1</accession>
<name>A0A1S9D6C1_ASPOZ</name>
<dbReference type="OrthoDB" id="191139at2759"/>
<dbReference type="InterPro" id="IPR036291">
    <property type="entry name" value="NAD(P)-bd_dom_sf"/>
</dbReference>
<dbReference type="GO" id="GO:0016491">
    <property type="term" value="F:oxidoreductase activity"/>
    <property type="evidence" value="ECO:0007669"/>
    <property type="project" value="UniProtKB-KW"/>
</dbReference>
<dbReference type="EMBL" id="BSYA01000076">
    <property type="protein sequence ID" value="GMG30877.1"/>
    <property type="molecule type" value="Genomic_DNA"/>
</dbReference>
<evidence type="ECO:0000256" key="1">
    <source>
        <dbReference type="ARBA" id="ARBA00006484"/>
    </source>
</evidence>
<evidence type="ECO:0000313" key="6">
    <source>
        <dbReference type="Proteomes" id="UP000190312"/>
    </source>
</evidence>
<dbReference type="PANTHER" id="PTHR43490">
    <property type="entry name" value="(+)-NEOMENTHOL DEHYDROGENASE"/>
    <property type="match status" value="1"/>
</dbReference>
<comment type="similarity">
    <text evidence="1">Belongs to the short-chain dehydrogenases/reductases (SDR) family.</text>
</comment>
<evidence type="ECO:0000313" key="5">
    <source>
        <dbReference type="EMBL" id="OOO04610.1"/>
    </source>
</evidence>
<dbReference type="GO" id="GO:0016020">
    <property type="term" value="C:membrane"/>
    <property type="evidence" value="ECO:0007669"/>
    <property type="project" value="TreeGrafter"/>
</dbReference>
<dbReference type="EMBL" id="MKZY01000010">
    <property type="protein sequence ID" value="OOO04610.1"/>
    <property type="molecule type" value="Genomic_DNA"/>
</dbReference>
<protein>
    <submittedName>
        <fullName evidence="5">Short-chain dehydrogenase/reductase SDR</fullName>
    </submittedName>
    <submittedName>
        <fullName evidence="4">Unnamed protein product</fullName>
    </submittedName>
</protein>
<evidence type="ECO:0000256" key="2">
    <source>
        <dbReference type="ARBA" id="ARBA00022857"/>
    </source>
</evidence>